<dbReference type="InterPro" id="IPR051465">
    <property type="entry name" value="Cell_Envelope_Struct_Comp"/>
</dbReference>
<feature type="compositionally biased region" description="Gly residues" evidence="1">
    <location>
        <begin position="437"/>
        <end position="447"/>
    </location>
</feature>
<accession>A0A0U2VXH6</accession>
<evidence type="ECO:0000313" key="5">
    <source>
        <dbReference type="Proteomes" id="UP000061660"/>
    </source>
</evidence>
<protein>
    <submittedName>
        <fullName evidence="4">SLH domain-containing protein</fullName>
    </submittedName>
</protein>
<dbReference type="InterPro" id="IPR008969">
    <property type="entry name" value="CarboxyPept-like_regulatory"/>
</dbReference>
<feature type="chain" id="PRO_5006833207" evidence="2">
    <location>
        <begin position="28"/>
        <end position="971"/>
    </location>
</feature>
<feature type="domain" description="SLH" evidence="3">
    <location>
        <begin position="87"/>
        <end position="150"/>
    </location>
</feature>
<keyword evidence="2" id="KW-0732">Signal</keyword>
<feature type="signal peptide" evidence="2">
    <location>
        <begin position="1"/>
        <end position="27"/>
    </location>
</feature>
<dbReference type="PANTHER" id="PTHR43308:SF5">
    <property type="entry name" value="S-LAYER PROTEIN _ PEPTIDOGLYCAN ENDO-BETA-N-ACETYLGLUCOSAMINIDASE"/>
    <property type="match status" value="1"/>
</dbReference>
<dbReference type="Gene3D" id="2.60.40.1080">
    <property type="match status" value="1"/>
</dbReference>
<proteinExistence type="predicted"/>
<dbReference type="SUPFAM" id="SSF49478">
    <property type="entry name" value="Cna protein B-type domain"/>
    <property type="match status" value="1"/>
</dbReference>
<keyword evidence="5" id="KW-1185">Reference proteome</keyword>
<reference evidence="5" key="1">
    <citation type="submission" date="2015-12" db="EMBL/GenBank/DDBJ databases">
        <title>Complete genome sequences of two moderately thermophilic Paenibacillus species.</title>
        <authorList>
            <person name="Butler R.III."/>
            <person name="Wang J."/>
            <person name="Stark B.C."/>
            <person name="Pombert J.-F."/>
        </authorList>
    </citation>
    <scope>NUCLEOTIDE SEQUENCE [LARGE SCALE GENOMIC DNA]</scope>
    <source>
        <strain evidence="5">32O-Y</strain>
    </source>
</reference>
<dbReference type="Gene3D" id="2.60.40.10">
    <property type="entry name" value="Immunoglobulins"/>
    <property type="match status" value="1"/>
</dbReference>
<reference evidence="4 5" key="2">
    <citation type="journal article" date="2016" name="Genome Announc.">
        <title>Complete Genome Sequences of Two Interactive Moderate Thermophiles, Paenibacillus napthalenovorans 32O-Y and Paenibacillus sp. 32O-W.</title>
        <authorList>
            <person name="Butler R.R.III."/>
            <person name="Wang J."/>
            <person name="Stark B.C."/>
            <person name="Pombert J.F."/>
        </authorList>
    </citation>
    <scope>NUCLEOTIDE SEQUENCE [LARGE SCALE GENOMIC DNA]</scope>
    <source>
        <strain evidence="4 5">32O-Y</strain>
    </source>
</reference>
<dbReference type="SUPFAM" id="SSF49373">
    <property type="entry name" value="Invasin/intimin cell-adhesion fragments"/>
    <property type="match status" value="1"/>
</dbReference>
<feature type="compositionally biased region" description="Acidic residues" evidence="1">
    <location>
        <begin position="450"/>
        <end position="474"/>
    </location>
</feature>
<feature type="region of interest" description="Disordered" evidence="1">
    <location>
        <begin position="418"/>
        <end position="474"/>
    </location>
</feature>
<dbReference type="Pfam" id="PF13620">
    <property type="entry name" value="CarboxypepD_reg"/>
    <property type="match status" value="1"/>
</dbReference>
<dbReference type="EMBL" id="CP013652">
    <property type="protein sequence ID" value="ALS25414.1"/>
    <property type="molecule type" value="Genomic_DNA"/>
</dbReference>
<dbReference type="SUPFAM" id="SSF49464">
    <property type="entry name" value="Carboxypeptidase regulatory domain-like"/>
    <property type="match status" value="1"/>
</dbReference>
<organism evidence="4 5">
    <name type="scientific">Paenibacillus naphthalenovorans</name>
    <dbReference type="NCBI Taxonomy" id="162209"/>
    <lineage>
        <taxon>Bacteria</taxon>
        <taxon>Bacillati</taxon>
        <taxon>Bacillota</taxon>
        <taxon>Bacilli</taxon>
        <taxon>Bacillales</taxon>
        <taxon>Paenibacillaceae</taxon>
        <taxon>Paenibacillus</taxon>
    </lineage>
</organism>
<dbReference type="Gene3D" id="2.60.40.1120">
    <property type="entry name" value="Carboxypeptidase-like, regulatory domain"/>
    <property type="match status" value="1"/>
</dbReference>
<evidence type="ECO:0000256" key="1">
    <source>
        <dbReference type="SAM" id="MobiDB-lite"/>
    </source>
</evidence>
<dbReference type="Pfam" id="PF00395">
    <property type="entry name" value="SLH"/>
    <property type="match status" value="3"/>
</dbReference>
<evidence type="ECO:0000313" key="4">
    <source>
        <dbReference type="EMBL" id="ALS25414.1"/>
    </source>
</evidence>
<gene>
    <name evidence="4" type="ORF">IJ22_51550</name>
</gene>
<dbReference type="STRING" id="162209.IJ22_51550"/>
<dbReference type="Proteomes" id="UP000061660">
    <property type="component" value="Chromosome"/>
</dbReference>
<dbReference type="InterPro" id="IPR001119">
    <property type="entry name" value="SLH_dom"/>
</dbReference>
<dbReference type="InterPro" id="IPR013783">
    <property type="entry name" value="Ig-like_fold"/>
</dbReference>
<dbReference type="PANTHER" id="PTHR43308">
    <property type="entry name" value="OUTER MEMBRANE PROTEIN ALPHA-RELATED"/>
    <property type="match status" value="1"/>
</dbReference>
<sequence length="971" mass="101926" precursor="true">MRRMKYVSKAILLLLCVLIALPGFVIAAPASAPSDINKHWAEKEMRQWIDKGLLSGYSDGTYKPDQSISRAEFFTLVNRSFHFSQEASVSFTDLSASHWAVSEIARAQAAGYVSGYPDGTIHPDQQISREEAAVVLKNVLKLQENAAGAETFKDAAQFAGWSKGSIGALAAKGYLSGYEDGTFKPNNAMTRAEIVVLLDRIQSNAIPVVTYDHKGTFGPATGVETIRGNVVISAQGVTLRNTVIEGNLLLAESIGEGDVFLKNVTVKGITTVNGGGANSVHIEDSVLLTVIVNKADGSVRIVAEGATSVQQFTVQSSALLEARGTSTITDVILSSVLPPHAQVTLAGQFNTVDVQATSVRVSLTEGSIQQLTVAREAGNSTINVGTGASIAELILNAAASVTGNGTIERAAVNANGSTFERTPSNITTGNGISVGSTSGGGASGGGSSSSDDDSSSGDDDSSNDDDSSSDDDTVTETVYGFEGRIVDVQNQPVAGMTIHFRRGLDNKDGTIVATVVTDSNGRYSVDLPPGIYTGELSKPGFITTYLVGVSASNVRNTNENATAIRVAAAHEIRIVLTWGERPRDLDSHLVGPIPNGGVFHTWYADRIHSVSGAVYADLDHDDVTSYGPETTTIRQLVDGTYRFYVHNFSGETNMRESGAHIEVYVGATTTPAKTYDIPTGAGSELYWTVFEMNVSNGLISSFTDINQFYANESAAQGHLANGIGNTAITSAVYSIDQNVREILVPANTPVESFKAGLSVSPGTSLEVYQSDGTTVRTGFVMNGDKVIARSFDGLSSRTYTVSIINTPTVTSLTYSPAGPIVFYDLTPLGVTVSAAGWDGTVTDVTYDANMVYISQNLNIAAVAPNGVITPGASGSTVISAVYGGMTLEIPVTVILAPALTQNGSTLESSGLISGAEVRVYDASNNTVIGSTYTVGHNGAVSIPSLPAGSYYIVQSYQGFTSRLSNTITITN</sequence>
<dbReference type="AlphaFoldDB" id="A0A0U2VXH6"/>
<name>A0A0U2VXH6_9BACL</name>
<feature type="compositionally biased region" description="Polar residues" evidence="1">
    <location>
        <begin position="418"/>
        <end position="431"/>
    </location>
</feature>
<dbReference type="KEGG" id="pnp:IJ22_51550"/>
<feature type="domain" description="SLH" evidence="3">
    <location>
        <begin position="152"/>
        <end position="212"/>
    </location>
</feature>
<evidence type="ECO:0000259" key="3">
    <source>
        <dbReference type="PROSITE" id="PS51272"/>
    </source>
</evidence>
<feature type="domain" description="SLH" evidence="3">
    <location>
        <begin position="28"/>
        <end position="86"/>
    </location>
</feature>
<dbReference type="PROSITE" id="PS51272">
    <property type="entry name" value="SLH"/>
    <property type="match status" value="3"/>
</dbReference>
<dbReference type="InterPro" id="IPR008964">
    <property type="entry name" value="Invasin/intimin_cell_adhesion"/>
</dbReference>
<dbReference type="OrthoDB" id="185675at2"/>
<dbReference type="PATRIC" id="fig|162209.4.peg.5451"/>
<evidence type="ECO:0000256" key="2">
    <source>
        <dbReference type="SAM" id="SignalP"/>
    </source>
</evidence>